<dbReference type="Proteomes" id="UP000286641">
    <property type="component" value="Unplaced"/>
</dbReference>
<dbReference type="RefSeq" id="XP_025740016.1">
    <property type="nucleotide sequence ID" value="XM_025884231.1"/>
</dbReference>
<sequence length="241" mass="25163">MKPRGRGERHSYNFRSEAQDVCSRHSKGEVHLNTHISLNRITRTHTPALNPHASVRRPHPVPRVKVPGFGAPPHPHPGAQRTGPGPATAPEGKAGQTRQGGGVRDQGSGNPRAPRSILPPASPSPARAVPPVEPAYGRYSRRRLRWAGTAGATGCAALDSALLPAGCPPAEPRRSRGGGAAGPVPGAGWRRARRPGTGAQGAPCWEPPLDSPEVRAESLLPGPQTPPGVVASARGETLPRL</sequence>
<dbReference type="AlphaFoldDB" id="A0A3Q7RHR1"/>
<feature type="compositionally biased region" description="Basic and acidic residues" evidence="1">
    <location>
        <begin position="1"/>
        <end position="11"/>
    </location>
</feature>
<reference key="1">
    <citation type="submission" date="2019-01" db="UniProtKB">
        <authorList>
            <consortium name="RefSeq"/>
        </authorList>
    </citation>
    <scope>IDENTIFICATION</scope>
</reference>
<feature type="region of interest" description="Disordered" evidence="1">
    <location>
        <begin position="167"/>
        <end position="241"/>
    </location>
</feature>
<feature type="compositionally biased region" description="Low complexity" evidence="1">
    <location>
        <begin position="111"/>
        <end position="130"/>
    </location>
</feature>
<accession>A0A3Q7RHR1</accession>
<name>A0A3Q7RHR1_CALUR</name>
<evidence type="ECO:0000313" key="3">
    <source>
        <dbReference type="RefSeq" id="XP_025740016.1"/>
    </source>
</evidence>
<organism evidence="2 3">
    <name type="scientific">Callorhinus ursinus</name>
    <name type="common">Northern fur seal</name>
    <dbReference type="NCBI Taxonomy" id="34884"/>
    <lineage>
        <taxon>Eukaryota</taxon>
        <taxon>Metazoa</taxon>
        <taxon>Chordata</taxon>
        <taxon>Craniata</taxon>
        <taxon>Vertebrata</taxon>
        <taxon>Euteleostomi</taxon>
        <taxon>Mammalia</taxon>
        <taxon>Eutheria</taxon>
        <taxon>Laurasiatheria</taxon>
        <taxon>Carnivora</taxon>
        <taxon>Caniformia</taxon>
        <taxon>Pinnipedia</taxon>
        <taxon>Otariidae</taxon>
        <taxon>Callorhinus</taxon>
    </lineage>
</organism>
<evidence type="ECO:0000313" key="2">
    <source>
        <dbReference type="Proteomes" id="UP000286641"/>
    </source>
</evidence>
<reference evidence="3" key="2">
    <citation type="submission" date="2025-08" db="UniProtKB">
        <authorList>
            <consortium name="RefSeq"/>
        </authorList>
    </citation>
    <scope>IDENTIFICATION</scope>
    <source>
        <tissue evidence="3">Blood</tissue>
    </source>
</reference>
<proteinExistence type="predicted"/>
<gene>
    <name evidence="3" type="primary">LOC112833212</name>
</gene>
<dbReference type="InParanoid" id="A0A3Q7RHR1"/>
<protein>
    <submittedName>
        <fullName evidence="3">Synapsin-1-like</fullName>
    </submittedName>
</protein>
<keyword evidence="2" id="KW-1185">Reference proteome</keyword>
<evidence type="ECO:0000256" key="1">
    <source>
        <dbReference type="SAM" id="MobiDB-lite"/>
    </source>
</evidence>
<feature type="region of interest" description="Disordered" evidence="1">
    <location>
        <begin position="1"/>
        <end position="26"/>
    </location>
</feature>
<feature type="region of interest" description="Disordered" evidence="1">
    <location>
        <begin position="41"/>
        <end position="137"/>
    </location>
</feature>